<sequence>MGRFSKWLKKYFIPHEHNNFKPHFLRHESMLFVFFVIIIIELGFLVQVFIVFDKTNFLASVLPGVLTMLTNEKRAENNVAPLVQNDLLIKAAQLKAEDMATRGYFAHVSPDGKTPWYWLEQVGYHYSSAGENLAVNFFESDDVAQAWMNSPTHRENIVKKNYTEIGIGIASGVYQGSSTVFVAQFFGTPIALASPSLEAVATQPKISVITPLPTKVGIPTQVGTTPAPAITPKTVTVAPTTIQILGEETNSAIATMKNTTTLSGIKSFIQKVLASPREYVTYVYGGILILIILAMLLAIFIKSEMRHPLIIARGVTLVAIILFLLFVNIKVLHLDTKVPTDGLSATVIASR</sequence>
<dbReference type="CDD" id="cd05379">
    <property type="entry name" value="CAP_bacterial"/>
    <property type="match status" value="1"/>
</dbReference>
<keyword evidence="1" id="KW-0812">Transmembrane</keyword>
<dbReference type="PANTHER" id="PTHR31157:SF1">
    <property type="entry name" value="SCP DOMAIN-CONTAINING PROTEIN"/>
    <property type="match status" value="1"/>
</dbReference>
<protein>
    <recommendedName>
        <fullName evidence="2">SCP domain-containing protein</fullName>
    </recommendedName>
</protein>
<dbReference type="EMBL" id="MFTI01000004">
    <property type="protein sequence ID" value="OGI61166.1"/>
    <property type="molecule type" value="Genomic_DNA"/>
</dbReference>
<evidence type="ECO:0000259" key="2">
    <source>
        <dbReference type="Pfam" id="PF00188"/>
    </source>
</evidence>
<evidence type="ECO:0000256" key="1">
    <source>
        <dbReference type="SAM" id="Phobius"/>
    </source>
</evidence>
<dbReference type="PANTHER" id="PTHR31157">
    <property type="entry name" value="SCP DOMAIN-CONTAINING PROTEIN"/>
    <property type="match status" value="1"/>
</dbReference>
<feature type="transmembrane region" description="Helical" evidence="1">
    <location>
        <begin position="279"/>
        <end position="301"/>
    </location>
</feature>
<gene>
    <name evidence="3" type="ORF">A2814_01640</name>
</gene>
<dbReference type="Pfam" id="PF00188">
    <property type="entry name" value="CAP"/>
    <property type="match status" value="1"/>
</dbReference>
<feature type="domain" description="SCP" evidence="2">
    <location>
        <begin position="69"/>
        <end position="184"/>
    </location>
</feature>
<proteinExistence type="predicted"/>
<organism evidence="3 4">
    <name type="scientific">Candidatus Nomurabacteria bacterium RIFCSPHIGHO2_01_FULL_38_19</name>
    <dbReference type="NCBI Taxonomy" id="1801732"/>
    <lineage>
        <taxon>Bacteria</taxon>
        <taxon>Candidatus Nomuraibacteriota</taxon>
    </lineage>
</organism>
<dbReference type="Gene3D" id="3.40.33.10">
    <property type="entry name" value="CAP"/>
    <property type="match status" value="1"/>
</dbReference>
<dbReference type="AlphaFoldDB" id="A0A1F6UV04"/>
<name>A0A1F6UV04_9BACT</name>
<dbReference type="Proteomes" id="UP000177869">
    <property type="component" value="Unassembled WGS sequence"/>
</dbReference>
<dbReference type="InterPro" id="IPR014044">
    <property type="entry name" value="CAP_dom"/>
</dbReference>
<dbReference type="STRING" id="1801732.A2814_01640"/>
<feature type="transmembrane region" description="Helical" evidence="1">
    <location>
        <begin position="310"/>
        <end position="329"/>
    </location>
</feature>
<evidence type="ECO:0000313" key="4">
    <source>
        <dbReference type="Proteomes" id="UP000177869"/>
    </source>
</evidence>
<evidence type="ECO:0000313" key="3">
    <source>
        <dbReference type="EMBL" id="OGI61166.1"/>
    </source>
</evidence>
<dbReference type="SUPFAM" id="SSF55797">
    <property type="entry name" value="PR-1-like"/>
    <property type="match status" value="1"/>
</dbReference>
<feature type="transmembrane region" description="Helical" evidence="1">
    <location>
        <begin position="31"/>
        <end position="52"/>
    </location>
</feature>
<keyword evidence="1" id="KW-1133">Transmembrane helix</keyword>
<accession>A0A1F6UV04</accession>
<reference evidence="3 4" key="1">
    <citation type="journal article" date="2016" name="Nat. Commun.">
        <title>Thousands of microbial genomes shed light on interconnected biogeochemical processes in an aquifer system.</title>
        <authorList>
            <person name="Anantharaman K."/>
            <person name="Brown C.T."/>
            <person name="Hug L.A."/>
            <person name="Sharon I."/>
            <person name="Castelle C.J."/>
            <person name="Probst A.J."/>
            <person name="Thomas B.C."/>
            <person name="Singh A."/>
            <person name="Wilkins M.J."/>
            <person name="Karaoz U."/>
            <person name="Brodie E.L."/>
            <person name="Williams K.H."/>
            <person name="Hubbard S.S."/>
            <person name="Banfield J.F."/>
        </authorList>
    </citation>
    <scope>NUCLEOTIDE SEQUENCE [LARGE SCALE GENOMIC DNA]</scope>
</reference>
<comment type="caution">
    <text evidence="3">The sequence shown here is derived from an EMBL/GenBank/DDBJ whole genome shotgun (WGS) entry which is preliminary data.</text>
</comment>
<dbReference type="InterPro" id="IPR035940">
    <property type="entry name" value="CAP_sf"/>
</dbReference>
<keyword evidence="1" id="KW-0472">Membrane</keyword>